<comment type="caution">
    <text evidence="1">The sequence shown here is derived from an EMBL/GenBank/DDBJ whole genome shotgun (WGS) entry which is preliminary data.</text>
</comment>
<sequence>MRNNVHDAMAVVPTQPQAIRNRRAWKRRIALLIISTIVFIPV</sequence>
<dbReference type="EMBL" id="NITZ01000038">
    <property type="protein sequence ID" value="PHM46558.1"/>
    <property type="molecule type" value="Genomic_DNA"/>
</dbReference>
<name>A0A2D0JJT5_9GAMM</name>
<reference evidence="1 2" key="1">
    <citation type="journal article" date="2017" name="Nat. Microbiol.">
        <title>Natural product diversity associated with the nematode symbionts Photorhabdus and Xenorhabdus.</title>
        <authorList>
            <person name="Tobias N.J."/>
            <person name="Wolff H."/>
            <person name="Djahanschiri B."/>
            <person name="Grundmann F."/>
            <person name="Kronenwerth M."/>
            <person name="Shi Y.M."/>
            <person name="Simonyi S."/>
            <person name="Grun P."/>
            <person name="Shapiro-Ilan D."/>
            <person name="Pidot S.J."/>
            <person name="Stinear T.P."/>
            <person name="Ebersberger I."/>
            <person name="Bode H.B."/>
        </authorList>
    </citation>
    <scope>NUCLEOTIDE SEQUENCE [LARGE SCALE GENOMIC DNA]</scope>
    <source>
        <strain evidence="1 2">DSM 17902</strain>
    </source>
</reference>
<organism evidence="1 2">
    <name type="scientific">Xenorhabdus miraniensis</name>
    <dbReference type="NCBI Taxonomy" id="351674"/>
    <lineage>
        <taxon>Bacteria</taxon>
        <taxon>Pseudomonadati</taxon>
        <taxon>Pseudomonadota</taxon>
        <taxon>Gammaproteobacteria</taxon>
        <taxon>Enterobacterales</taxon>
        <taxon>Morganellaceae</taxon>
        <taxon>Xenorhabdus</taxon>
    </lineage>
</organism>
<proteinExistence type="predicted"/>
<dbReference type="AlphaFoldDB" id="A0A2D0JJT5"/>
<evidence type="ECO:0000313" key="1">
    <source>
        <dbReference type="EMBL" id="PHM46558.1"/>
    </source>
</evidence>
<dbReference type="RefSeq" id="WP_279627221.1">
    <property type="nucleotide sequence ID" value="NZ_CAWNQI010000071.1"/>
</dbReference>
<keyword evidence="2" id="KW-1185">Reference proteome</keyword>
<evidence type="ECO:0000313" key="2">
    <source>
        <dbReference type="Proteomes" id="UP000221980"/>
    </source>
</evidence>
<accession>A0A2D0JJT5</accession>
<protein>
    <submittedName>
        <fullName evidence="1">Uncharacterized protein</fullName>
    </submittedName>
</protein>
<gene>
    <name evidence="1" type="ORF">Xmir_04123</name>
</gene>
<dbReference type="Proteomes" id="UP000221980">
    <property type="component" value="Unassembled WGS sequence"/>
</dbReference>